<name>A0A974SI28_9HYPH</name>
<evidence type="ECO:0000313" key="2">
    <source>
        <dbReference type="Proteomes" id="UP000596427"/>
    </source>
</evidence>
<dbReference type="EMBL" id="CP063362">
    <property type="protein sequence ID" value="QRG06265.1"/>
    <property type="molecule type" value="Genomic_DNA"/>
</dbReference>
<evidence type="ECO:0000313" key="1">
    <source>
        <dbReference type="EMBL" id="QRG06265.1"/>
    </source>
</evidence>
<dbReference type="RefSeq" id="WP_203193174.1">
    <property type="nucleotide sequence ID" value="NZ_CP063362.1"/>
</dbReference>
<dbReference type="KEGG" id="xdi:EZH22_25420"/>
<evidence type="ECO:0008006" key="3">
    <source>
        <dbReference type="Google" id="ProtNLM"/>
    </source>
</evidence>
<proteinExistence type="predicted"/>
<dbReference type="Proteomes" id="UP000596427">
    <property type="component" value="Chromosome"/>
</dbReference>
<sequence>MDELIARLGERLGVDQRTARELVAIVIQFLAREAPPEAMAPLFAAHPWAQGLAAEVPEAKATTPSERHFGGMARLMGVADRMMALGLTMPQVQQTVRETVDYARDTVGPEPVDALVRAIPGLRQVV</sequence>
<accession>A0A974SI28</accession>
<organism evidence="1 2">
    <name type="scientific">Xanthobacter dioxanivorans</name>
    <dbReference type="NCBI Taxonomy" id="2528964"/>
    <lineage>
        <taxon>Bacteria</taxon>
        <taxon>Pseudomonadati</taxon>
        <taxon>Pseudomonadota</taxon>
        <taxon>Alphaproteobacteria</taxon>
        <taxon>Hyphomicrobiales</taxon>
        <taxon>Xanthobacteraceae</taxon>
        <taxon>Xanthobacter</taxon>
    </lineage>
</organism>
<dbReference type="AlphaFoldDB" id="A0A974SI28"/>
<protein>
    <recommendedName>
        <fullName evidence="3">DUF2267 domain-containing protein</fullName>
    </recommendedName>
</protein>
<reference evidence="1 2" key="1">
    <citation type="submission" date="2020-10" db="EMBL/GenBank/DDBJ databases">
        <title>Degradation of 1,4-Dioxane by Xanthobacter sp. YN2, via a Novel Group-2 Soluble Di-Iron Monooxygenase.</title>
        <authorList>
            <person name="Ma F."/>
            <person name="Wang Y."/>
            <person name="Yang J."/>
            <person name="Guo H."/>
            <person name="Su D."/>
            <person name="Yu L."/>
        </authorList>
    </citation>
    <scope>NUCLEOTIDE SEQUENCE [LARGE SCALE GENOMIC DNA]</scope>
    <source>
        <strain evidence="1 2">YN2</strain>
    </source>
</reference>
<keyword evidence="2" id="KW-1185">Reference proteome</keyword>
<gene>
    <name evidence="1" type="ORF">EZH22_25420</name>
</gene>